<evidence type="ECO:0000313" key="8">
    <source>
        <dbReference type="Proteomes" id="UP000032737"/>
    </source>
</evidence>
<feature type="region of interest" description="Disordered" evidence="6">
    <location>
        <begin position="45"/>
        <end position="86"/>
    </location>
</feature>
<dbReference type="RefSeq" id="WP_030004119.1">
    <property type="nucleotide sequence ID" value="NC_022549.1"/>
</dbReference>
<comment type="subunit">
    <text evidence="5">Part of the 50S ribosomal subunit.</text>
</comment>
<keyword evidence="8" id="KW-1185">Reference proteome</keyword>
<dbReference type="STRING" id="61635.BN85302360"/>
<dbReference type="EMBL" id="FO681348">
    <property type="protein sequence ID" value="CCV65257.1"/>
    <property type="molecule type" value="Genomic_DNA"/>
</dbReference>
<dbReference type="InterPro" id="IPR013005">
    <property type="entry name" value="Ribosomal_uL4-like"/>
</dbReference>
<accession>U4KMB3</accession>
<comment type="function">
    <text evidence="5">Forms part of the polypeptide exit tunnel.</text>
</comment>
<evidence type="ECO:0000256" key="4">
    <source>
        <dbReference type="ARBA" id="ARBA00035244"/>
    </source>
</evidence>
<dbReference type="GO" id="GO:0019843">
    <property type="term" value="F:rRNA binding"/>
    <property type="evidence" value="ECO:0007669"/>
    <property type="project" value="UniProtKB-UniRule"/>
</dbReference>
<dbReference type="AlphaFoldDB" id="U4KMB3"/>
<evidence type="ECO:0000256" key="1">
    <source>
        <dbReference type="ARBA" id="ARBA00010528"/>
    </source>
</evidence>
<dbReference type="NCBIfam" id="TIGR03953">
    <property type="entry name" value="rplD_bact"/>
    <property type="match status" value="1"/>
</dbReference>
<dbReference type="PANTHER" id="PTHR10746:SF6">
    <property type="entry name" value="LARGE RIBOSOMAL SUBUNIT PROTEIN UL4M"/>
    <property type="match status" value="1"/>
</dbReference>
<gene>
    <name evidence="5 7" type="primary">rplD</name>
    <name evidence="7" type="ORF">BN85302360</name>
</gene>
<keyword evidence="3 5" id="KW-0687">Ribonucleoprotein</keyword>
<dbReference type="SUPFAM" id="SSF52166">
    <property type="entry name" value="Ribosomal protein L4"/>
    <property type="match status" value="1"/>
</dbReference>
<comment type="similarity">
    <text evidence="1 5">Belongs to the universal ribosomal protein uL4 family.</text>
</comment>
<dbReference type="HAMAP" id="MF_01328_B">
    <property type="entry name" value="Ribosomal_uL4_B"/>
    <property type="match status" value="1"/>
</dbReference>
<evidence type="ECO:0000256" key="3">
    <source>
        <dbReference type="ARBA" id="ARBA00023274"/>
    </source>
</evidence>
<keyword evidence="2 5" id="KW-0689">Ribosomal protein</keyword>
<dbReference type="HOGENOM" id="CLU_041575_5_2_14"/>
<dbReference type="Gene3D" id="3.40.1370.10">
    <property type="match status" value="1"/>
</dbReference>
<dbReference type="Proteomes" id="UP000032737">
    <property type="component" value="Chromosome"/>
</dbReference>
<dbReference type="InterPro" id="IPR002136">
    <property type="entry name" value="Ribosomal_uL4"/>
</dbReference>
<organism evidence="7 8">
    <name type="scientific">Acholeplasma brassicae</name>
    <dbReference type="NCBI Taxonomy" id="61635"/>
    <lineage>
        <taxon>Bacteria</taxon>
        <taxon>Bacillati</taxon>
        <taxon>Mycoplasmatota</taxon>
        <taxon>Mollicutes</taxon>
        <taxon>Acholeplasmatales</taxon>
        <taxon>Acholeplasmataceae</taxon>
        <taxon>Acholeplasma</taxon>
    </lineage>
</organism>
<name>U4KMB3_9MOLU</name>
<dbReference type="OrthoDB" id="9803201at2"/>
<dbReference type="KEGG" id="abra:BN85302360"/>
<dbReference type="PANTHER" id="PTHR10746">
    <property type="entry name" value="50S RIBOSOMAL PROTEIN L4"/>
    <property type="match status" value="1"/>
</dbReference>
<keyword evidence="5" id="KW-0699">rRNA-binding</keyword>
<dbReference type="GO" id="GO:1990904">
    <property type="term" value="C:ribonucleoprotein complex"/>
    <property type="evidence" value="ECO:0007669"/>
    <property type="project" value="UniProtKB-KW"/>
</dbReference>
<comment type="function">
    <text evidence="5">One of the primary rRNA binding proteins, this protein initially binds near the 5'-end of the 23S rRNA. It is important during the early stages of 50S assembly. It makes multiple contacts with different domains of the 23S rRNA in the assembled 50S subunit and ribosome.</text>
</comment>
<evidence type="ECO:0000313" key="7">
    <source>
        <dbReference type="EMBL" id="CCV65257.1"/>
    </source>
</evidence>
<protein>
    <recommendedName>
        <fullName evidence="4 5">Large ribosomal subunit protein uL4</fullName>
    </recommendedName>
</protein>
<reference evidence="7 8" key="1">
    <citation type="journal article" date="2013" name="J. Mol. Microbiol. Biotechnol.">
        <title>Analysis of the Complete Genomes of Acholeplasma brassicae , A. palmae and A. laidlawii and Their Comparison to the Obligate Parasites from ' Candidatus Phytoplasma'.</title>
        <authorList>
            <person name="Kube M."/>
            <person name="Siewert C."/>
            <person name="Migdoll A.M."/>
            <person name="Duduk B."/>
            <person name="Holz S."/>
            <person name="Rabus R."/>
            <person name="Seemuller E."/>
            <person name="Mitrovic J."/>
            <person name="Muller I."/>
            <person name="Buttner C."/>
            <person name="Reinhardt R."/>
        </authorList>
    </citation>
    <scope>NUCLEOTIDE SEQUENCE [LARGE SCALE GENOMIC DNA]</scope>
    <source>
        <strain evidence="8">0502</strain>
    </source>
</reference>
<evidence type="ECO:0000256" key="5">
    <source>
        <dbReference type="HAMAP-Rule" id="MF_01328"/>
    </source>
</evidence>
<sequence length="207" mass="22506">MPKLQLINQQGAKVNDLTLNDNVFGITPHQQALYDVVNAQRAAMRQGTHDVKSRAEVSGGGRKPWRQKGTGRARQGSTRSPQWRHGGIVFGPTPRSYAVKVNKKVGKLAIKSALSAHIARNQVMVVDKFELSAPKTKDFSVVLATMGINSKALIVSTSFSDNVALAARNLPGVTLALASHVSVYELLNCKQLVLTEDAVKYFEEVLS</sequence>
<keyword evidence="5" id="KW-0694">RNA-binding</keyword>
<dbReference type="Pfam" id="PF00573">
    <property type="entry name" value="Ribosomal_L4"/>
    <property type="match status" value="1"/>
</dbReference>
<dbReference type="GO" id="GO:0005840">
    <property type="term" value="C:ribosome"/>
    <property type="evidence" value="ECO:0007669"/>
    <property type="project" value="UniProtKB-KW"/>
</dbReference>
<dbReference type="GO" id="GO:0003735">
    <property type="term" value="F:structural constituent of ribosome"/>
    <property type="evidence" value="ECO:0007669"/>
    <property type="project" value="InterPro"/>
</dbReference>
<dbReference type="GO" id="GO:0006412">
    <property type="term" value="P:translation"/>
    <property type="evidence" value="ECO:0007669"/>
    <property type="project" value="UniProtKB-UniRule"/>
</dbReference>
<dbReference type="InterPro" id="IPR023574">
    <property type="entry name" value="Ribosomal_uL4_dom_sf"/>
</dbReference>
<evidence type="ECO:0000256" key="6">
    <source>
        <dbReference type="SAM" id="MobiDB-lite"/>
    </source>
</evidence>
<proteinExistence type="inferred from homology"/>
<evidence type="ECO:0000256" key="2">
    <source>
        <dbReference type="ARBA" id="ARBA00022980"/>
    </source>
</evidence>